<evidence type="ECO:0000256" key="2">
    <source>
        <dbReference type="ARBA" id="ARBA00007330"/>
    </source>
</evidence>
<comment type="similarity">
    <text evidence="2">Belongs to the FAD-dependent glycerol-3-phosphate dehydrogenase family.</text>
</comment>
<feature type="domain" description="FAD dependent oxidoreductase" evidence="6">
    <location>
        <begin position="8"/>
        <end position="364"/>
    </location>
</feature>
<evidence type="ECO:0000313" key="8">
    <source>
        <dbReference type="Proteomes" id="UP000198640"/>
    </source>
</evidence>
<dbReference type="EMBL" id="FNOY01000097">
    <property type="protein sequence ID" value="SDY99675.1"/>
    <property type="molecule type" value="Genomic_DNA"/>
</dbReference>
<comment type="cofactor">
    <cofactor evidence="1">
        <name>FAD</name>
        <dbReference type="ChEBI" id="CHEBI:57692"/>
    </cofactor>
</comment>
<evidence type="ECO:0000256" key="3">
    <source>
        <dbReference type="ARBA" id="ARBA00022630"/>
    </source>
</evidence>
<dbReference type="OrthoDB" id="9766796at2"/>
<dbReference type="PANTHER" id="PTHR11985:SF15">
    <property type="entry name" value="GLYCEROL-3-PHOSPHATE DEHYDROGENASE, MITOCHONDRIAL"/>
    <property type="match status" value="1"/>
</dbReference>
<organism evidence="7 8">
    <name type="scientific">Nitrosomonas halophila</name>
    <dbReference type="NCBI Taxonomy" id="44576"/>
    <lineage>
        <taxon>Bacteria</taxon>
        <taxon>Pseudomonadati</taxon>
        <taxon>Pseudomonadota</taxon>
        <taxon>Betaproteobacteria</taxon>
        <taxon>Nitrosomonadales</taxon>
        <taxon>Nitrosomonadaceae</taxon>
        <taxon>Nitrosomonas</taxon>
    </lineage>
</organism>
<dbReference type="Proteomes" id="UP000198640">
    <property type="component" value="Unassembled WGS sequence"/>
</dbReference>
<dbReference type="SUPFAM" id="SSF51905">
    <property type="entry name" value="FAD/NAD(P)-binding domain"/>
    <property type="match status" value="1"/>
</dbReference>
<dbReference type="GO" id="GO:0004368">
    <property type="term" value="F:glycerol-3-phosphate dehydrogenase (quinone) activity"/>
    <property type="evidence" value="ECO:0007669"/>
    <property type="project" value="InterPro"/>
</dbReference>
<dbReference type="RefSeq" id="WP_090415807.1">
    <property type="nucleotide sequence ID" value="NZ_FNOY01000097.1"/>
</dbReference>
<dbReference type="Gene3D" id="3.50.50.60">
    <property type="entry name" value="FAD/NAD(P)-binding domain"/>
    <property type="match status" value="1"/>
</dbReference>
<dbReference type="Gene3D" id="3.30.9.10">
    <property type="entry name" value="D-Amino Acid Oxidase, subunit A, domain 2"/>
    <property type="match status" value="1"/>
</dbReference>
<dbReference type="PANTHER" id="PTHR11985">
    <property type="entry name" value="GLYCEROL-3-PHOSPHATE DEHYDROGENASE"/>
    <property type="match status" value="1"/>
</dbReference>
<evidence type="ECO:0000256" key="4">
    <source>
        <dbReference type="ARBA" id="ARBA00022827"/>
    </source>
</evidence>
<proteinExistence type="inferred from homology"/>
<reference evidence="7 8" key="1">
    <citation type="submission" date="2016-10" db="EMBL/GenBank/DDBJ databases">
        <authorList>
            <person name="de Groot N.N."/>
        </authorList>
    </citation>
    <scope>NUCLEOTIDE SEQUENCE [LARGE SCALE GENOMIC DNA]</scope>
    <source>
        <strain evidence="7 8">Nm1</strain>
    </source>
</reference>
<dbReference type="InterPro" id="IPR036188">
    <property type="entry name" value="FAD/NAD-bd_sf"/>
</dbReference>
<evidence type="ECO:0000256" key="1">
    <source>
        <dbReference type="ARBA" id="ARBA00001974"/>
    </source>
</evidence>
<keyword evidence="4" id="KW-0274">FAD</keyword>
<evidence type="ECO:0000256" key="5">
    <source>
        <dbReference type="ARBA" id="ARBA00023002"/>
    </source>
</evidence>
<evidence type="ECO:0000313" key="7">
    <source>
        <dbReference type="EMBL" id="SDY99675.1"/>
    </source>
</evidence>
<keyword evidence="8" id="KW-1185">Reference proteome</keyword>
<evidence type="ECO:0000259" key="6">
    <source>
        <dbReference type="Pfam" id="PF01266"/>
    </source>
</evidence>
<accession>A0A1H3PFV2</accession>
<dbReference type="GO" id="GO:0046168">
    <property type="term" value="P:glycerol-3-phosphate catabolic process"/>
    <property type="evidence" value="ECO:0007669"/>
    <property type="project" value="TreeGrafter"/>
</dbReference>
<sequence>MSDTRHYDLVIVGGGIQGVAVAQAAAAAGYDVLVLERTALAAGTSSRSSKLIHGGLRYLESGQLGLVRESLRERAELLRLAPALVTLQPFHIPVYHNTSRSPLTLRIGLSLYALLAGFGEGARFRAIPRREWEKLDGLSTHGLQQVLQYWDAQTDDQALTEAIMHSARQLGAELLCPAMFTQATVVGNLCEIEFRHAEQMLACTASVLINAAGPWIDQVAQRITPRLPRYPVELVQGSHLVLAGQLAQGCYYLEAPQDRRAVFALPWQGHTLLGTTETMFNDDPATAHPLEDEEKYLLACFQHYFPDRPIQVRGRFAGLRVLPKSSTRAFNRSREIHLQCDPPQYPRVVGIYGGKLTVCRATARKVLRLVRPSLPDRQPRGDVSQLQLEHP</sequence>
<dbReference type="InterPro" id="IPR000447">
    <property type="entry name" value="G3P_DH_FAD-dep"/>
</dbReference>
<gene>
    <name evidence="7" type="ORF">SAMN05421881_10973</name>
</gene>
<dbReference type="Pfam" id="PF01266">
    <property type="entry name" value="DAO"/>
    <property type="match status" value="1"/>
</dbReference>
<name>A0A1H3PFV2_9PROT</name>
<dbReference type="PRINTS" id="PR01001">
    <property type="entry name" value="FADG3PDH"/>
</dbReference>
<dbReference type="InterPro" id="IPR006076">
    <property type="entry name" value="FAD-dep_OxRdtase"/>
</dbReference>
<keyword evidence="5" id="KW-0560">Oxidoreductase</keyword>
<keyword evidence="3" id="KW-0285">Flavoprotein</keyword>
<protein>
    <submittedName>
        <fullName evidence="7">Glycerol-3-phosphate dehydrogenase</fullName>
    </submittedName>
</protein>
<dbReference type="STRING" id="44576.SAMN05421881_10973"/>
<dbReference type="AlphaFoldDB" id="A0A1H3PFV2"/>